<dbReference type="CDD" id="cd05636">
    <property type="entry name" value="LbH_G1P_TT_C_like"/>
    <property type="match status" value="1"/>
</dbReference>
<dbReference type="InterPro" id="IPR005835">
    <property type="entry name" value="NTP_transferase_dom"/>
</dbReference>
<evidence type="ECO:0000259" key="11">
    <source>
        <dbReference type="Pfam" id="PF00483"/>
    </source>
</evidence>
<dbReference type="Proteomes" id="UP000024332">
    <property type="component" value="Unassembled WGS sequence"/>
</dbReference>
<evidence type="ECO:0000256" key="6">
    <source>
        <dbReference type="ARBA" id="ARBA00022695"/>
    </source>
</evidence>
<dbReference type="EMBL" id="JFZT01000047">
    <property type="protein sequence ID" value="EZQ03884.1"/>
    <property type="molecule type" value="Genomic_DNA"/>
</dbReference>
<dbReference type="SUPFAM" id="SSF53448">
    <property type="entry name" value="Nucleotide-diphospho-sugar transferases"/>
    <property type="match status" value="1"/>
</dbReference>
<dbReference type="OrthoDB" id="15372at2157"/>
<comment type="catalytic activity">
    <reaction evidence="9">
        <text>alpha-D-glucosamine 1-phosphate + acetyl-CoA = N-acetyl-alpha-D-glucosamine 1-phosphate + CoA + H(+)</text>
        <dbReference type="Rhea" id="RHEA:13725"/>
        <dbReference type="ChEBI" id="CHEBI:15378"/>
        <dbReference type="ChEBI" id="CHEBI:57287"/>
        <dbReference type="ChEBI" id="CHEBI:57288"/>
        <dbReference type="ChEBI" id="CHEBI:57776"/>
        <dbReference type="ChEBI" id="CHEBI:58516"/>
        <dbReference type="EC" id="2.3.1.157"/>
    </reaction>
</comment>
<comment type="pathway">
    <text evidence="2">Nucleotide-sugar biosynthesis; UDP-N-acetyl-alpha-D-glucosamine biosynthesis; UDP-N-acetyl-alpha-D-glucosamine from N-acetyl-alpha-D-glucosamine 1-phosphate: step 1/1.</text>
</comment>
<comment type="pathway">
    <text evidence="1">Nucleotide-sugar biosynthesis; UDP-N-acetyl-alpha-D-glucosamine biosynthesis; N-acetyl-alpha-D-glucosamine 1-phosphate from alpha-D-glucosamine 6-phosphate (route II): step 2/2.</text>
</comment>
<dbReference type="GO" id="GO:0006048">
    <property type="term" value="P:UDP-N-acetylglucosamine biosynthetic process"/>
    <property type="evidence" value="ECO:0007669"/>
    <property type="project" value="UniProtKB-UniPathway"/>
</dbReference>
<keyword evidence="7" id="KW-0511">Multifunctional enzyme</keyword>
<evidence type="ECO:0000256" key="5">
    <source>
        <dbReference type="ARBA" id="ARBA00022679"/>
    </source>
</evidence>
<dbReference type="AlphaFoldDB" id="A0A031LP65"/>
<dbReference type="NCBIfam" id="TIGR03992">
    <property type="entry name" value="Arch_glmU"/>
    <property type="match status" value="1"/>
</dbReference>
<dbReference type="InterPro" id="IPR029044">
    <property type="entry name" value="Nucleotide-diphossugar_trans"/>
</dbReference>
<protein>
    <submittedName>
        <fullName evidence="13">Nucleotidyltransferase</fullName>
    </submittedName>
</protein>
<dbReference type="SUPFAM" id="SSF51161">
    <property type="entry name" value="Trimeric LpxA-like enzymes"/>
    <property type="match status" value="1"/>
</dbReference>
<dbReference type="InterPro" id="IPR050065">
    <property type="entry name" value="GlmU-like"/>
</dbReference>
<keyword evidence="6" id="KW-0548">Nucleotidyltransferase</keyword>
<dbReference type="PANTHER" id="PTHR43584:SF8">
    <property type="entry name" value="N-ACETYLMURAMATE ALPHA-1-PHOSPHATE URIDYLYLTRANSFERASE"/>
    <property type="match status" value="1"/>
</dbReference>
<name>A0A031LP65_9CREN</name>
<dbReference type="Gene3D" id="2.160.10.10">
    <property type="entry name" value="Hexapeptide repeat proteins"/>
    <property type="match status" value="1"/>
</dbReference>
<evidence type="ECO:0000313" key="13">
    <source>
        <dbReference type="EMBL" id="EZQ03884.1"/>
    </source>
</evidence>
<feature type="domain" description="Mannose-1-phosphate guanyltransferase C-terminal" evidence="12">
    <location>
        <begin position="266"/>
        <end position="340"/>
    </location>
</feature>
<comment type="catalytic activity">
    <reaction evidence="10">
        <text>N-acetyl-alpha-D-glucosamine 1-phosphate + UTP + H(+) = UDP-N-acetyl-alpha-D-glucosamine + diphosphate</text>
        <dbReference type="Rhea" id="RHEA:13509"/>
        <dbReference type="ChEBI" id="CHEBI:15378"/>
        <dbReference type="ChEBI" id="CHEBI:33019"/>
        <dbReference type="ChEBI" id="CHEBI:46398"/>
        <dbReference type="ChEBI" id="CHEBI:57705"/>
        <dbReference type="ChEBI" id="CHEBI:57776"/>
        <dbReference type="EC" id="2.7.7.23"/>
    </reaction>
</comment>
<keyword evidence="5 13" id="KW-0808">Transferase</keyword>
<evidence type="ECO:0000256" key="1">
    <source>
        <dbReference type="ARBA" id="ARBA00005166"/>
    </source>
</evidence>
<gene>
    <name evidence="13" type="ORF">CM19_09195</name>
</gene>
<dbReference type="InterPro" id="IPR053650">
    <property type="entry name" value="Sugar-1P_NT/AT"/>
</dbReference>
<dbReference type="InterPro" id="IPR023915">
    <property type="entry name" value="Bifunctiontional_GlmU_arc-type"/>
</dbReference>
<dbReference type="GO" id="GO:0003977">
    <property type="term" value="F:UDP-N-acetylglucosamine diphosphorylase activity"/>
    <property type="evidence" value="ECO:0007669"/>
    <property type="project" value="UniProtKB-EC"/>
</dbReference>
<evidence type="ECO:0000259" key="12">
    <source>
        <dbReference type="Pfam" id="PF25087"/>
    </source>
</evidence>
<dbReference type="Gene3D" id="3.90.550.10">
    <property type="entry name" value="Spore Coat Polysaccharide Biosynthesis Protein SpsA, Chain A"/>
    <property type="match status" value="1"/>
</dbReference>
<feature type="domain" description="Nucleotidyl transferase" evidence="11">
    <location>
        <begin position="2"/>
        <end position="232"/>
    </location>
</feature>
<dbReference type="Pfam" id="PF00483">
    <property type="entry name" value="NTP_transferase"/>
    <property type="match status" value="1"/>
</dbReference>
<evidence type="ECO:0000256" key="7">
    <source>
        <dbReference type="ARBA" id="ARBA00023268"/>
    </source>
</evidence>
<evidence type="ECO:0000256" key="2">
    <source>
        <dbReference type="ARBA" id="ARBA00005208"/>
    </source>
</evidence>
<comment type="caution">
    <text evidence="13">The sequence shown here is derived from an EMBL/GenBank/DDBJ whole genome shotgun (WGS) entry which is preliminary data.</text>
</comment>
<dbReference type="InterPro" id="IPR056729">
    <property type="entry name" value="GMPPB_C"/>
</dbReference>
<reference evidence="13 14" key="1">
    <citation type="submission" date="2014-03" db="EMBL/GenBank/DDBJ databases">
        <title>Draft genome sequence of the novel thermoacidophilic archaea Acidianus copahuensis ALE1 strain, isolated from Copahue volcanic area in Neuquen Argentina.</title>
        <authorList>
            <person name="Urbieta M.S."/>
            <person name="Rascovan N."/>
            <person name="Castro C."/>
            <person name="Revale S."/>
            <person name="Giaveno M.A."/>
            <person name="Vazquez M.P."/>
            <person name="Donati E.R."/>
        </authorList>
    </citation>
    <scope>NUCLEOTIDE SEQUENCE [LARGE SCALE GENOMIC DNA]</scope>
    <source>
        <strain evidence="13 14">ALE1</strain>
    </source>
</reference>
<proteinExistence type="inferred from homology"/>
<sequence>MKAVILAAGKGERLEPITHTRPKPFVPILGSTLIERTVEELKKFTNEIFVVINNGNEVPSTYLSFYKRLNQRYGVNFIQQGQTYGTAAALKSLEYLINDEFLLIYGDIYFDLNKVKDIINVEGNAILGVEVSNPREYGVIYYDNEKDILSKIVEKPNYSESNVINAGIYKFTPDIFTYVNKTRLSERGEYELTDALNIMVKDIQVKVIKYTGFWKDIGRPWHVIDVNKDILSRIKTDIRGKVDDKVKIIGDVIIEEGAEVLYGTYIEGPAYIGKNSIVGPNSYIRKNTVLVGNNRIGASVEIKESIVMEYAKIPHLSYVGDSIICEHVNLGAGTLVANLRFDEKEVRMTIKGRRESSERRKLGTIIGGYAKTGINVSILPGIKIGAYAWIYPGSVVNRDVAANEKFSSLQESKLS</sequence>
<dbReference type="InterPro" id="IPR011004">
    <property type="entry name" value="Trimer_LpxA-like_sf"/>
</dbReference>
<keyword evidence="14" id="KW-1185">Reference proteome</keyword>
<evidence type="ECO:0000256" key="3">
    <source>
        <dbReference type="ARBA" id="ARBA00007707"/>
    </source>
</evidence>
<organism evidence="13 14">
    <name type="scientific">Candidatus Acidianus copahuensis</name>
    <dbReference type="NCBI Taxonomy" id="1160895"/>
    <lineage>
        <taxon>Archaea</taxon>
        <taxon>Thermoproteota</taxon>
        <taxon>Thermoprotei</taxon>
        <taxon>Sulfolobales</taxon>
        <taxon>Sulfolobaceae</taxon>
        <taxon>Acidianus</taxon>
    </lineage>
</organism>
<keyword evidence="8" id="KW-0012">Acyltransferase</keyword>
<dbReference type="UniPathway" id="UPA00113">
    <property type="reaction ID" value="UER00532"/>
</dbReference>
<dbReference type="Pfam" id="PF25087">
    <property type="entry name" value="GMPPB_C"/>
    <property type="match status" value="1"/>
</dbReference>
<evidence type="ECO:0000256" key="4">
    <source>
        <dbReference type="ARBA" id="ARBA00007947"/>
    </source>
</evidence>
<evidence type="ECO:0000256" key="10">
    <source>
        <dbReference type="ARBA" id="ARBA00048493"/>
    </source>
</evidence>
<comment type="similarity">
    <text evidence="3">In the C-terminal section; belongs to the transferase hexapeptide repeat family.</text>
</comment>
<dbReference type="PANTHER" id="PTHR43584">
    <property type="entry name" value="NUCLEOTIDYL TRANSFERASE"/>
    <property type="match status" value="1"/>
</dbReference>
<evidence type="ECO:0000256" key="8">
    <source>
        <dbReference type="ARBA" id="ARBA00023315"/>
    </source>
</evidence>
<dbReference type="RefSeq" id="WP_048100049.1">
    <property type="nucleotide sequence ID" value="NZ_JFZT01000047.1"/>
</dbReference>
<dbReference type="GO" id="GO:0019134">
    <property type="term" value="F:glucosamine-1-phosphate N-acetyltransferase activity"/>
    <property type="evidence" value="ECO:0007669"/>
    <property type="project" value="UniProtKB-EC"/>
</dbReference>
<evidence type="ECO:0000313" key="14">
    <source>
        <dbReference type="Proteomes" id="UP000024332"/>
    </source>
</evidence>
<dbReference type="CDD" id="cd04181">
    <property type="entry name" value="NTP_transferase"/>
    <property type="match status" value="1"/>
</dbReference>
<dbReference type="NCBIfam" id="NF041173">
    <property type="entry name" value="Sug_nt_acttase_Thmprot"/>
    <property type="match status" value="1"/>
</dbReference>
<accession>A0A031LP65</accession>
<comment type="similarity">
    <text evidence="4">In the N-terminal section; belongs to the N-acetylglucosamine-1-phosphate uridyltransferase family.</text>
</comment>
<dbReference type="STRING" id="1160895.CM19_09195"/>
<evidence type="ECO:0000256" key="9">
    <source>
        <dbReference type="ARBA" id="ARBA00048247"/>
    </source>
</evidence>